<keyword evidence="2" id="KW-0805">Transcription regulation</keyword>
<dbReference type="AlphaFoldDB" id="A0A1I5U388"/>
<evidence type="ECO:0000256" key="4">
    <source>
        <dbReference type="ARBA" id="ARBA00023125"/>
    </source>
</evidence>
<keyword evidence="8" id="KW-1185">Reference proteome</keyword>
<dbReference type="PANTHER" id="PTHR43133:SF8">
    <property type="entry name" value="RNA POLYMERASE SIGMA FACTOR HI_1459-RELATED"/>
    <property type="match status" value="1"/>
</dbReference>
<dbReference type="EMBL" id="FOXQ01000003">
    <property type="protein sequence ID" value="SFP89740.1"/>
    <property type="molecule type" value="Genomic_DNA"/>
</dbReference>
<accession>A0A1I5U388</accession>
<dbReference type="NCBIfam" id="TIGR02937">
    <property type="entry name" value="sigma70-ECF"/>
    <property type="match status" value="1"/>
</dbReference>
<evidence type="ECO:0000313" key="7">
    <source>
        <dbReference type="EMBL" id="SFP89740.1"/>
    </source>
</evidence>
<evidence type="ECO:0000256" key="5">
    <source>
        <dbReference type="ARBA" id="ARBA00023163"/>
    </source>
</evidence>
<evidence type="ECO:0000256" key="1">
    <source>
        <dbReference type="ARBA" id="ARBA00010641"/>
    </source>
</evidence>
<evidence type="ECO:0000256" key="2">
    <source>
        <dbReference type="ARBA" id="ARBA00023015"/>
    </source>
</evidence>
<dbReference type="GO" id="GO:0003677">
    <property type="term" value="F:DNA binding"/>
    <property type="evidence" value="ECO:0007669"/>
    <property type="project" value="UniProtKB-KW"/>
</dbReference>
<dbReference type="InterPro" id="IPR014284">
    <property type="entry name" value="RNA_pol_sigma-70_dom"/>
</dbReference>
<proteinExistence type="inferred from homology"/>
<dbReference type="Gene3D" id="1.10.1740.10">
    <property type="match status" value="1"/>
</dbReference>
<dbReference type="PANTHER" id="PTHR43133">
    <property type="entry name" value="RNA POLYMERASE ECF-TYPE SIGMA FACTO"/>
    <property type="match status" value="1"/>
</dbReference>
<evidence type="ECO:0000313" key="8">
    <source>
        <dbReference type="Proteomes" id="UP000199031"/>
    </source>
</evidence>
<dbReference type="InterPro" id="IPR036388">
    <property type="entry name" value="WH-like_DNA-bd_sf"/>
</dbReference>
<dbReference type="STRING" id="1465490.SAMN05444277_10339"/>
<dbReference type="InterPro" id="IPR013325">
    <property type="entry name" value="RNA_pol_sigma_r2"/>
</dbReference>
<dbReference type="InterPro" id="IPR039425">
    <property type="entry name" value="RNA_pol_sigma-70-like"/>
</dbReference>
<dbReference type="Proteomes" id="UP000199031">
    <property type="component" value="Unassembled WGS sequence"/>
</dbReference>
<dbReference type="GO" id="GO:0016987">
    <property type="term" value="F:sigma factor activity"/>
    <property type="evidence" value="ECO:0007669"/>
    <property type="project" value="UniProtKB-KW"/>
</dbReference>
<evidence type="ECO:0000259" key="6">
    <source>
        <dbReference type="Pfam" id="PF04542"/>
    </source>
</evidence>
<dbReference type="Gene3D" id="1.10.10.10">
    <property type="entry name" value="Winged helix-like DNA-binding domain superfamily/Winged helix DNA-binding domain"/>
    <property type="match status" value="1"/>
</dbReference>
<evidence type="ECO:0000256" key="3">
    <source>
        <dbReference type="ARBA" id="ARBA00023082"/>
    </source>
</evidence>
<dbReference type="Pfam" id="PF04542">
    <property type="entry name" value="Sigma70_r2"/>
    <property type="match status" value="1"/>
</dbReference>
<gene>
    <name evidence="7" type="ORF">SAMN05444277_10339</name>
</gene>
<dbReference type="GO" id="GO:0006352">
    <property type="term" value="P:DNA-templated transcription initiation"/>
    <property type="evidence" value="ECO:0007669"/>
    <property type="project" value="InterPro"/>
</dbReference>
<keyword evidence="3" id="KW-0731">Sigma factor</keyword>
<dbReference type="InterPro" id="IPR013324">
    <property type="entry name" value="RNA_pol_sigma_r3/r4-like"/>
</dbReference>
<keyword evidence="5" id="KW-0804">Transcription</keyword>
<keyword evidence="4" id="KW-0238">DNA-binding</keyword>
<dbReference type="OrthoDB" id="665482at2"/>
<protein>
    <submittedName>
        <fullName evidence="7">RNA polymerase sigma-70 factor, ECF subfamily</fullName>
    </submittedName>
</protein>
<reference evidence="7 8" key="1">
    <citation type="submission" date="2016-10" db="EMBL/GenBank/DDBJ databases">
        <authorList>
            <person name="de Groot N.N."/>
        </authorList>
    </citation>
    <scope>NUCLEOTIDE SEQUENCE [LARGE SCALE GENOMIC DNA]</scope>
    <source>
        <strain evidence="7 8">DSM 28286</strain>
    </source>
</reference>
<organism evidence="7 8">
    <name type="scientific">Parafilimonas terrae</name>
    <dbReference type="NCBI Taxonomy" id="1465490"/>
    <lineage>
        <taxon>Bacteria</taxon>
        <taxon>Pseudomonadati</taxon>
        <taxon>Bacteroidota</taxon>
        <taxon>Chitinophagia</taxon>
        <taxon>Chitinophagales</taxon>
        <taxon>Chitinophagaceae</taxon>
        <taxon>Parafilimonas</taxon>
    </lineage>
</organism>
<name>A0A1I5U388_9BACT</name>
<dbReference type="InterPro" id="IPR007627">
    <property type="entry name" value="RNA_pol_sigma70_r2"/>
</dbReference>
<dbReference type="SUPFAM" id="SSF88659">
    <property type="entry name" value="Sigma3 and sigma4 domains of RNA polymerase sigma factors"/>
    <property type="match status" value="1"/>
</dbReference>
<sequence length="189" mass="21808">MLEQDIQILDGLKGEYAKRTRYEQILYRQYAYFIDEGARKYNLNNDDSFSAYSDTILSAIHNIVNERFDGRSSLKTYLYQIFSNKCIDLIRKNTTNKHQVHKTMPVADAMSQLPDSTRTVIDGLITNELKATVRKQLDAIGEKCRKLLLMFEDGLTDKEIAAILSYNTAAVVKTTRLRCLDKLREKILN</sequence>
<comment type="similarity">
    <text evidence="1">Belongs to the sigma-70 factor family. ECF subfamily.</text>
</comment>
<dbReference type="SUPFAM" id="SSF88946">
    <property type="entry name" value="Sigma2 domain of RNA polymerase sigma factors"/>
    <property type="match status" value="1"/>
</dbReference>
<feature type="domain" description="RNA polymerase sigma-70 region 2" evidence="6">
    <location>
        <begin position="26"/>
        <end position="94"/>
    </location>
</feature>